<dbReference type="EMBL" id="BMAT01003106">
    <property type="protein sequence ID" value="GFS20501.1"/>
    <property type="molecule type" value="Genomic_DNA"/>
</dbReference>
<dbReference type="PANTHER" id="PTHR46888">
    <property type="entry name" value="ZINC KNUCKLE DOMAINCONTAINING PROTEIN-RELATED"/>
    <property type="match status" value="1"/>
</dbReference>
<feature type="region of interest" description="Disordered" evidence="1">
    <location>
        <begin position="217"/>
        <end position="242"/>
    </location>
</feature>
<dbReference type="PANTHER" id="PTHR46888:SF1">
    <property type="entry name" value="RIBONUCLEASE H"/>
    <property type="match status" value="1"/>
</dbReference>
<reference evidence="2 3" key="1">
    <citation type="journal article" date="2021" name="Elife">
        <title>Chloroplast acquisition without the gene transfer in kleptoplastic sea slugs, Plakobranchus ocellatus.</title>
        <authorList>
            <person name="Maeda T."/>
            <person name="Takahashi S."/>
            <person name="Yoshida T."/>
            <person name="Shimamura S."/>
            <person name="Takaki Y."/>
            <person name="Nagai Y."/>
            <person name="Toyoda A."/>
            <person name="Suzuki Y."/>
            <person name="Arimoto A."/>
            <person name="Ishii H."/>
            <person name="Satoh N."/>
            <person name="Nishiyama T."/>
            <person name="Hasebe M."/>
            <person name="Maruyama T."/>
            <person name="Minagawa J."/>
            <person name="Obokata J."/>
            <person name="Shigenobu S."/>
        </authorList>
    </citation>
    <scope>NUCLEOTIDE SEQUENCE [LARGE SCALE GENOMIC DNA]</scope>
</reference>
<dbReference type="AlphaFoldDB" id="A0AAV4JGJ3"/>
<feature type="region of interest" description="Disordered" evidence="1">
    <location>
        <begin position="33"/>
        <end position="55"/>
    </location>
</feature>
<protein>
    <submittedName>
        <fullName evidence="2">Uncharacterized protein</fullName>
    </submittedName>
</protein>
<sequence>MDLYDMYADKATKVGVPEDKRFLWIEEKVREHTEREERALAREEKRREAELEKRRLESEEKKREMEFELKKLKLQSMSNAKSNATGTLNANMGKPRLPALNLATNQVDLYLERFERHCSSMGWPKQDWPSCLVNLLRVKRYFDRWVDLAKVVLCEFVLFVVRRVFPTAVIDLQSQYFSGRVEACVLENPIADVILGNIAGIKSLYMDSAVANPVKTRAQDKNHPDAGSNACSNDNVENINLF</sequence>
<accession>A0AAV4JGJ3</accession>
<name>A0AAV4JGJ3_9GAST</name>
<proteinExistence type="predicted"/>
<dbReference type="Proteomes" id="UP000762676">
    <property type="component" value="Unassembled WGS sequence"/>
</dbReference>
<evidence type="ECO:0000313" key="2">
    <source>
        <dbReference type="EMBL" id="GFS20501.1"/>
    </source>
</evidence>
<keyword evidence="3" id="KW-1185">Reference proteome</keyword>
<evidence type="ECO:0000313" key="3">
    <source>
        <dbReference type="Proteomes" id="UP000762676"/>
    </source>
</evidence>
<organism evidence="2 3">
    <name type="scientific">Elysia marginata</name>
    <dbReference type="NCBI Taxonomy" id="1093978"/>
    <lineage>
        <taxon>Eukaryota</taxon>
        <taxon>Metazoa</taxon>
        <taxon>Spiralia</taxon>
        <taxon>Lophotrochozoa</taxon>
        <taxon>Mollusca</taxon>
        <taxon>Gastropoda</taxon>
        <taxon>Heterobranchia</taxon>
        <taxon>Euthyneura</taxon>
        <taxon>Panpulmonata</taxon>
        <taxon>Sacoglossa</taxon>
        <taxon>Placobranchoidea</taxon>
        <taxon>Plakobranchidae</taxon>
        <taxon>Elysia</taxon>
    </lineage>
</organism>
<evidence type="ECO:0000256" key="1">
    <source>
        <dbReference type="SAM" id="MobiDB-lite"/>
    </source>
</evidence>
<feature type="compositionally biased region" description="Polar residues" evidence="1">
    <location>
        <begin position="229"/>
        <end position="242"/>
    </location>
</feature>
<comment type="caution">
    <text evidence="2">The sequence shown here is derived from an EMBL/GenBank/DDBJ whole genome shotgun (WGS) entry which is preliminary data.</text>
</comment>
<gene>
    <name evidence="2" type="ORF">ElyMa_001572600</name>
</gene>